<reference evidence="1" key="1">
    <citation type="submission" date="2022-05" db="EMBL/GenBank/DDBJ databases">
        <title>Expanded diversity of anoxic marine methylotrophy in a Black Sea sulfate reducing microorganism.</title>
        <authorList>
            <person name="Fischer P.Q."/>
            <person name="Stams A.J.M."/>
            <person name="Villanueva L."/>
            <person name="Sousa D.Z."/>
        </authorList>
    </citation>
    <scope>NUCLEOTIDE SEQUENCE</scope>
    <source>
        <strain evidence="1">P130</strain>
    </source>
</reference>
<gene>
    <name evidence="1" type="ORF">M8H41_23265</name>
</gene>
<sequence length="83" mass="9355">MSFTVRTPGDVYKFALPLYDYLSQNGHAEEANALVKLVDSCYPQSAQALDAHRRAFKQIRETVPDLPLQYLLALDDALEILSK</sequence>
<name>A0ABT8QYV5_9FIRM</name>
<organism evidence="1 2">
    <name type="scientific">Desulfosporosinus nitroreducens</name>
    <dbReference type="NCBI Taxonomy" id="2018668"/>
    <lineage>
        <taxon>Bacteria</taxon>
        <taxon>Bacillati</taxon>
        <taxon>Bacillota</taxon>
        <taxon>Clostridia</taxon>
        <taxon>Eubacteriales</taxon>
        <taxon>Desulfitobacteriaceae</taxon>
        <taxon>Desulfosporosinus</taxon>
    </lineage>
</organism>
<dbReference type="RefSeq" id="WP_302050199.1">
    <property type="nucleotide sequence ID" value="NZ_JAMJEV010000031.1"/>
</dbReference>
<evidence type="ECO:0000313" key="2">
    <source>
        <dbReference type="Proteomes" id="UP001176021"/>
    </source>
</evidence>
<evidence type="ECO:0000313" key="1">
    <source>
        <dbReference type="EMBL" id="MDO0825734.1"/>
    </source>
</evidence>
<dbReference type="Proteomes" id="UP001176021">
    <property type="component" value="Unassembled WGS sequence"/>
</dbReference>
<dbReference type="EMBL" id="JAMJEV010000031">
    <property type="protein sequence ID" value="MDO0825734.1"/>
    <property type="molecule type" value="Genomic_DNA"/>
</dbReference>
<accession>A0ABT8QYV5</accession>
<keyword evidence="2" id="KW-1185">Reference proteome</keyword>
<proteinExistence type="predicted"/>
<comment type="caution">
    <text evidence="1">The sequence shown here is derived from an EMBL/GenBank/DDBJ whole genome shotgun (WGS) entry which is preliminary data.</text>
</comment>
<protein>
    <submittedName>
        <fullName evidence="1">Adenylate cyclase</fullName>
    </submittedName>
</protein>